<dbReference type="Pfam" id="PF06702">
    <property type="entry name" value="Fam20C"/>
    <property type="match status" value="1"/>
</dbReference>
<evidence type="ECO:0000256" key="6">
    <source>
        <dbReference type="PIRSR" id="PIRSR624869-1"/>
    </source>
</evidence>
<dbReference type="OMA" id="RQCCIIK"/>
<dbReference type="EMBL" id="KB199905">
    <property type="protein sequence ID" value="ESP03996.1"/>
    <property type="molecule type" value="Genomic_DNA"/>
</dbReference>
<dbReference type="InterPro" id="IPR024869">
    <property type="entry name" value="FAM20"/>
</dbReference>
<dbReference type="OrthoDB" id="8583677at2759"/>
<keyword evidence="5" id="KW-0325">Glycoprotein</keyword>
<dbReference type="KEGG" id="lgi:LOTGIDRAFT_156599"/>
<proteinExistence type="inferred from homology"/>
<dbReference type="RefSeq" id="XP_009045478.1">
    <property type="nucleotide sequence ID" value="XM_009047230.1"/>
</dbReference>
<feature type="binding site" evidence="7">
    <location>
        <begin position="179"/>
        <end position="182"/>
    </location>
    <ligand>
        <name>ATP</name>
        <dbReference type="ChEBI" id="CHEBI:30616"/>
    </ligand>
</feature>
<sequence length="365" mass="42722">MPCYFKTYQSKRLSTGWEKFHQGIRKYHLYSPDDDVIPGLLKDLNRNPFVDVDMKEGGTQLKLIITFQDEGIALLKPMRFPRTQETLINHFYFTDYERHNAEIAAFHLDRALGFYRVPPTTGRLVNISSELKKFADRKLAKTFFYSPAGNLCFHGSCSYYCDTSHAICGQPDTLEVSLATFLPPEEVADRKTWRNPWKRSYSKHRKAYWEVYDDLCEKVRNRPPYNKGRRLLDLMDLTVFDFIIGNMDRHHYETFIEFGNDTFPIHMDHGRAFGKPNKDEMTIIAPVLQCCLIRYSTYMKLVKFYIGPQKLSEVWRHFADSESIAPILLRPHLIAMDRRVTIILQIIEKCLQDNPVDKVIVDDGI</sequence>
<feature type="binding site" evidence="7">
    <location>
        <position position="76"/>
    </location>
    <ligand>
        <name>ATP</name>
        <dbReference type="ChEBI" id="CHEBI:30616"/>
    </ligand>
</feature>
<evidence type="ECO:0000256" key="5">
    <source>
        <dbReference type="ARBA" id="ARBA00023180"/>
    </source>
</evidence>
<feature type="active site" evidence="6">
    <location>
        <position position="248"/>
    </location>
</feature>
<dbReference type="InterPro" id="IPR009581">
    <property type="entry name" value="FAM20_C"/>
</dbReference>
<dbReference type="HOGENOM" id="CLU_028926_1_0_1"/>
<name>V4B9E3_LOTGI</name>
<dbReference type="GO" id="GO:0005794">
    <property type="term" value="C:Golgi apparatus"/>
    <property type="evidence" value="ECO:0007669"/>
    <property type="project" value="UniProtKB-SubCell"/>
</dbReference>
<evidence type="ECO:0000256" key="8">
    <source>
        <dbReference type="PIRSR" id="PIRSR624869-3"/>
    </source>
</evidence>
<evidence type="ECO:0000256" key="3">
    <source>
        <dbReference type="ARBA" id="ARBA00023034"/>
    </source>
</evidence>
<dbReference type="CDD" id="cd10314">
    <property type="entry name" value="FAM20_C"/>
    <property type="match status" value="1"/>
</dbReference>
<evidence type="ECO:0000256" key="4">
    <source>
        <dbReference type="ARBA" id="ARBA00023157"/>
    </source>
</evidence>
<evidence type="ECO:0000259" key="9">
    <source>
        <dbReference type="Pfam" id="PF06702"/>
    </source>
</evidence>
<feature type="domain" description="FAM20 C-terminal" evidence="9">
    <location>
        <begin position="143"/>
        <end position="359"/>
    </location>
</feature>
<feature type="binding site" evidence="7">
    <location>
        <position position="60"/>
    </location>
    <ligand>
        <name>ATP</name>
        <dbReference type="ChEBI" id="CHEBI:30616"/>
    </ligand>
</feature>
<keyword evidence="3" id="KW-0333">Golgi apparatus</keyword>
<feature type="binding site" evidence="7">
    <location>
        <position position="253"/>
    </location>
    <ligand>
        <name>ATP</name>
        <dbReference type="ChEBI" id="CHEBI:30616"/>
    </ligand>
</feature>
<dbReference type="CTD" id="20237042"/>
<evidence type="ECO:0000313" key="11">
    <source>
        <dbReference type="Proteomes" id="UP000030746"/>
    </source>
</evidence>
<evidence type="ECO:0000256" key="7">
    <source>
        <dbReference type="PIRSR" id="PIRSR624869-2"/>
    </source>
</evidence>
<evidence type="ECO:0000256" key="2">
    <source>
        <dbReference type="ARBA" id="ARBA00006557"/>
    </source>
</evidence>
<evidence type="ECO:0000256" key="1">
    <source>
        <dbReference type="ARBA" id="ARBA00004555"/>
    </source>
</evidence>
<keyword evidence="8" id="KW-0479">Metal-binding</keyword>
<comment type="subcellular location">
    <subcellularLocation>
        <location evidence="1">Golgi apparatus</location>
    </subcellularLocation>
</comment>
<comment type="similarity">
    <text evidence="2">Belongs to the FAM20 family.</text>
</comment>
<dbReference type="GO" id="GO:0005524">
    <property type="term" value="F:ATP binding"/>
    <property type="evidence" value="ECO:0007669"/>
    <property type="project" value="UniProtKB-KW"/>
</dbReference>
<feature type="binding site" evidence="7">
    <location>
        <position position="97"/>
    </location>
    <ligand>
        <name>ATP</name>
        <dbReference type="ChEBI" id="CHEBI:30616"/>
    </ligand>
</feature>
<comment type="cofactor">
    <cofactor evidence="8">
        <name>Mn(2+)</name>
        <dbReference type="ChEBI" id="CHEBI:29035"/>
    </cofactor>
</comment>
<dbReference type="GO" id="GO:0046872">
    <property type="term" value="F:metal ion binding"/>
    <property type="evidence" value="ECO:0007669"/>
    <property type="project" value="UniProtKB-KW"/>
</dbReference>
<organism evidence="10 11">
    <name type="scientific">Lottia gigantea</name>
    <name type="common">Giant owl limpet</name>
    <dbReference type="NCBI Taxonomy" id="225164"/>
    <lineage>
        <taxon>Eukaryota</taxon>
        <taxon>Metazoa</taxon>
        <taxon>Spiralia</taxon>
        <taxon>Lophotrochozoa</taxon>
        <taxon>Mollusca</taxon>
        <taxon>Gastropoda</taxon>
        <taxon>Patellogastropoda</taxon>
        <taxon>Lottioidea</taxon>
        <taxon>Lottiidae</taxon>
        <taxon>Lottia</taxon>
    </lineage>
</organism>
<accession>V4B9E3</accession>
<keyword evidence="11" id="KW-1185">Reference proteome</keyword>
<dbReference type="Proteomes" id="UP000030746">
    <property type="component" value="Unassembled WGS sequence"/>
</dbReference>
<dbReference type="PANTHER" id="PTHR12450">
    <property type="entry name" value="DENTIN MATRIX PROTEIN 4 PROTEIN FAM20"/>
    <property type="match status" value="1"/>
</dbReference>
<protein>
    <recommendedName>
        <fullName evidence="9">FAM20 C-terminal domain-containing protein</fullName>
    </recommendedName>
</protein>
<dbReference type="GeneID" id="20237042"/>
<keyword evidence="7" id="KW-0067">ATP-binding</keyword>
<gene>
    <name evidence="10" type="ORF">LOTGIDRAFT_156599</name>
</gene>
<feature type="binding site" evidence="8">
    <location>
        <position position="97"/>
    </location>
    <ligand>
        <name>Mn(2+)</name>
        <dbReference type="ChEBI" id="CHEBI:29035"/>
    </ligand>
</feature>
<keyword evidence="4" id="KW-1015">Disulfide bond</keyword>
<dbReference type="AlphaFoldDB" id="V4B9E3"/>
<reference evidence="10 11" key="1">
    <citation type="journal article" date="2013" name="Nature">
        <title>Insights into bilaterian evolution from three spiralian genomes.</title>
        <authorList>
            <person name="Simakov O."/>
            <person name="Marletaz F."/>
            <person name="Cho S.J."/>
            <person name="Edsinger-Gonzales E."/>
            <person name="Havlak P."/>
            <person name="Hellsten U."/>
            <person name="Kuo D.H."/>
            <person name="Larsson T."/>
            <person name="Lv J."/>
            <person name="Arendt D."/>
            <person name="Savage R."/>
            <person name="Osoegawa K."/>
            <person name="de Jong P."/>
            <person name="Grimwood J."/>
            <person name="Chapman J.A."/>
            <person name="Shapiro H."/>
            <person name="Aerts A."/>
            <person name="Otillar R.P."/>
            <person name="Terry A.Y."/>
            <person name="Boore J.L."/>
            <person name="Grigoriev I.V."/>
            <person name="Lindberg D.R."/>
            <person name="Seaver E.C."/>
            <person name="Weisblat D.A."/>
            <person name="Putnam N.H."/>
            <person name="Rokhsar D.S."/>
        </authorList>
    </citation>
    <scope>NUCLEOTIDE SEQUENCE [LARGE SCALE GENOMIC DNA]</scope>
</reference>
<keyword evidence="8" id="KW-0464">Manganese</keyword>
<dbReference type="PANTHER" id="PTHR12450:SF22">
    <property type="entry name" value="EXTRACELLULAR SERINE_THREONINE PROTEIN CG31145"/>
    <property type="match status" value="1"/>
</dbReference>
<evidence type="ECO:0000313" key="10">
    <source>
        <dbReference type="EMBL" id="ESP03996.1"/>
    </source>
</evidence>
<feature type="binding site" evidence="8">
    <location>
        <position position="268"/>
    </location>
    <ligand>
        <name>Mn(2+)</name>
        <dbReference type="ChEBI" id="CHEBI:29035"/>
    </ligand>
</feature>
<keyword evidence="7" id="KW-0547">Nucleotide-binding</keyword>
<dbReference type="STRING" id="225164.V4B9E3"/>
<dbReference type="GO" id="GO:0016773">
    <property type="term" value="F:phosphotransferase activity, alcohol group as acceptor"/>
    <property type="evidence" value="ECO:0007669"/>
    <property type="project" value="TreeGrafter"/>
</dbReference>
<feature type="binding site" evidence="7">
    <location>
        <position position="268"/>
    </location>
    <ligand>
        <name>ATP</name>
        <dbReference type="ChEBI" id="CHEBI:30616"/>
    </ligand>
</feature>